<keyword evidence="1" id="KW-0812">Transmembrane</keyword>
<name>M1QK56_METMZ</name>
<reference evidence="2 3" key="1">
    <citation type="journal article" date="2013" name="Genome Announc.">
        <title>Complete Genome of a Methanosarcina mazei Strain Isolated from Sediment Samples from an Amazonian Flooded Area.</title>
        <authorList>
            <person name="Assis das Gracas D."/>
            <person name="Thiago Juca Ramos R."/>
            <person name="Vieira Araujo A.C."/>
            <person name="Zahlouth R."/>
            <person name="Ribeiro Carneiro A."/>
            <person name="Souza Lopes T."/>
            <person name="Azevedo Barauna R."/>
            <person name="Azevedo V."/>
            <person name="Cruz Schneider M.P."/>
            <person name="Pellizari V.H."/>
            <person name="Silva A."/>
        </authorList>
    </citation>
    <scope>NUCLEOTIDE SEQUENCE [LARGE SCALE GENOMIC DNA]</scope>
    <source>
        <strain evidence="2 3">Tuc01</strain>
    </source>
</reference>
<evidence type="ECO:0000313" key="2">
    <source>
        <dbReference type="EMBL" id="AGF97349.1"/>
    </source>
</evidence>
<feature type="transmembrane region" description="Helical" evidence="1">
    <location>
        <begin position="7"/>
        <end position="24"/>
    </location>
</feature>
<keyword evidence="1" id="KW-1133">Transmembrane helix</keyword>
<gene>
    <name evidence="2" type="ORF">MmTuc01_2017</name>
</gene>
<feature type="transmembrane region" description="Helical" evidence="1">
    <location>
        <begin position="36"/>
        <end position="58"/>
    </location>
</feature>
<protein>
    <submittedName>
        <fullName evidence="2">Uncharacterized protein</fullName>
    </submittedName>
</protein>
<keyword evidence="1" id="KW-0472">Membrane</keyword>
<dbReference type="BioCyc" id="MMAZ1236903:G139K-1924-MONOMER"/>
<dbReference type="EMBL" id="CP004144">
    <property type="protein sequence ID" value="AGF97349.1"/>
    <property type="molecule type" value="Genomic_DNA"/>
</dbReference>
<dbReference type="HOGENOM" id="CLU_2949319_0_0_2"/>
<evidence type="ECO:0000313" key="3">
    <source>
        <dbReference type="Proteomes" id="UP000011718"/>
    </source>
</evidence>
<evidence type="ECO:0000256" key="1">
    <source>
        <dbReference type="SAM" id="Phobius"/>
    </source>
</evidence>
<proteinExistence type="predicted"/>
<dbReference type="Proteomes" id="UP000011718">
    <property type="component" value="Chromosome"/>
</dbReference>
<dbReference type="AlphaFoldDB" id="M1QK56"/>
<accession>M1QK56</accession>
<sequence>MIRVFMQLFYFIYERFCFGFGFYMSGVPDKYRVFELFLSLSGTFQGLVVIQSSASIFLI</sequence>
<organism evidence="2 3">
    <name type="scientific">Methanosarcina mazei Tuc01</name>
    <dbReference type="NCBI Taxonomy" id="1236903"/>
    <lineage>
        <taxon>Archaea</taxon>
        <taxon>Methanobacteriati</taxon>
        <taxon>Methanobacteriota</taxon>
        <taxon>Stenosarchaea group</taxon>
        <taxon>Methanomicrobia</taxon>
        <taxon>Methanosarcinales</taxon>
        <taxon>Methanosarcinaceae</taxon>
        <taxon>Methanosarcina</taxon>
    </lineage>
</organism>
<dbReference type="KEGG" id="mmaz:MmTuc01_2017"/>